<dbReference type="AlphaFoldDB" id="A0A955L7Z3"/>
<evidence type="ECO:0000313" key="1">
    <source>
        <dbReference type="EMBL" id="MCA9385669.1"/>
    </source>
</evidence>
<proteinExistence type="predicted"/>
<name>A0A955L7Z3_9BACT</name>
<accession>A0A955L7Z3</accession>
<dbReference type="Proteomes" id="UP000754563">
    <property type="component" value="Unassembled WGS sequence"/>
</dbReference>
<gene>
    <name evidence="1" type="ORF">KC717_03400</name>
</gene>
<sequence>MKNQFTFGKYVEYMKSDIPEISLEDLSDLIEFRDKKSKKNTLLLLKHLFDQEKYIVKHSDEDLKTVGILHLFVTLRCITEYIEKDLSEYDRLFKTLWGIDEFQKRQIPHLSKLKVLQLPEYGQTLLELHDHRNRIHPKGKKIDDNKIYNEINLQKYKSLIIKLLIAQSLVSVDMFENQKFLDSLKNANISMGIFANVNSASEALRGISANFPPPLS</sequence>
<feature type="non-terminal residue" evidence="1">
    <location>
        <position position="216"/>
    </location>
</feature>
<organism evidence="1 2">
    <name type="scientific">Candidatus Dojkabacteria bacterium</name>
    <dbReference type="NCBI Taxonomy" id="2099670"/>
    <lineage>
        <taxon>Bacteria</taxon>
        <taxon>Candidatus Dojkabacteria</taxon>
    </lineage>
</organism>
<reference evidence="1" key="1">
    <citation type="submission" date="2020-04" db="EMBL/GenBank/DDBJ databases">
        <authorList>
            <person name="Zhang T."/>
        </authorList>
    </citation>
    <scope>NUCLEOTIDE SEQUENCE</scope>
    <source>
        <strain evidence="1">HKST-UBA11</strain>
    </source>
</reference>
<protein>
    <submittedName>
        <fullName evidence="1">Uncharacterized protein</fullName>
    </submittedName>
</protein>
<comment type="caution">
    <text evidence="1">The sequence shown here is derived from an EMBL/GenBank/DDBJ whole genome shotgun (WGS) entry which is preliminary data.</text>
</comment>
<reference evidence="1" key="2">
    <citation type="journal article" date="2021" name="Microbiome">
        <title>Successional dynamics and alternative stable states in a saline activated sludge microbial community over 9 years.</title>
        <authorList>
            <person name="Wang Y."/>
            <person name="Ye J."/>
            <person name="Ju F."/>
            <person name="Liu L."/>
            <person name="Boyd J.A."/>
            <person name="Deng Y."/>
            <person name="Parks D.H."/>
            <person name="Jiang X."/>
            <person name="Yin X."/>
            <person name="Woodcroft B.J."/>
            <person name="Tyson G.W."/>
            <person name="Hugenholtz P."/>
            <person name="Polz M.F."/>
            <person name="Zhang T."/>
        </authorList>
    </citation>
    <scope>NUCLEOTIDE SEQUENCE</scope>
    <source>
        <strain evidence="1">HKST-UBA11</strain>
    </source>
</reference>
<evidence type="ECO:0000313" key="2">
    <source>
        <dbReference type="Proteomes" id="UP000754563"/>
    </source>
</evidence>
<dbReference type="EMBL" id="JAGQLH010000035">
    <property type="protein sequence ID" value="MCA9385669.1"/>
    <property type="molecule type" value="Genomic_DNA"/>
</dbReference>